<dbReference type="GO" id="GO:0006265">
    <property type="term" value="P:DNA topological change"/>
    <property type="evidence" value="ECO:0007669"/>
    <property type="project" value="InterPro"/>
</dbReference>
<evidence type="ECO:0000313" key="4">
    <source>
        <dbReference type="EMBL" id="KPJ19696.1"/>
    </source>
</evidence>
<feature type="domain" description="Topo IA-type catalytic" evidence="3">
    <location>
        <begin position="1"/>
        <end position="91"/>
    </location>
</feature>
<sequence length="91" mass="9907">MEKHGIGTDATHAEHIETIKNRSYVALADAVHFVPGLLGMGLVEGYDAMGLNMARPHLRAQLEADLKAISEGTKQPDIVLAEQSNRSKKRS</sequence>
<accession>A0A0N1IJP8</accession>
<dbReference type="STRING" id="76193.A0A0N1IJP8"/>
<comment type="function">
    <text evidence="2">Introduces a single-strand break via transesterification at a target site in duplex DNA. Releases the supercoiling and torsional tension of DNA introduced during the DNA replication and transcription by transiently cleaving and rejoining one strand of the DNA duplex. The scissile phosphodiester is attacked by the catalytic tyrosine of the enzyme, resulting in the formation of a DNA-(5'-phosphotyrosyl)-enzyme intermediate and the expulsion of a 3'-OH DNA strand.</text>
</comment>
<dbReference type="PANTHER" id="PTHR11390:SF21">
    <property type="entry name" value="DNA TOPOISOMERASE 3-ALPHA"/>
    <property type="match status" value="1"/>
</dbReference>
<dbReference type="GO" id="GO:0031422">
    <property type="term" value="C:RecQ family helicase-topoisomerase III complex"/>
    <property type="evidence" value="ECO:0007669"/>
    <property type="project" value="TreeGrafter"/>
</dbReference>
<comment type="similarity">
    <text evidence="2">Belongs to the type IA topoisomerase family.</text>
</comment>
<keyword evidence="2" id="KW-0238">DNA-binding</keyword>
<dbReference type="InterPro" id="IPR013497">
    <property type="entry name" value="Topo_IA_cen"/>
</dbReference>
<name>A0A0N1IJP8_PAPMA</name>
<dbReference type="SUPFAM" id="SSF56712">
    <property type="entry name" value="Prokaryotic type I DNA topoisomerase"/>
    <property type="match status" value="1"/>
</dbReference>
<dbReference type="InterPro" id="IPR023405">
    <property type="entry name" value="Topo_IA_core_domain"/>
</dbReference>
<keyword evidence="2" id="KW-0799">Topoisomerase</keyword>
<reference evidence="4 5" key="1">
    <citation type="journal article" date="2015" name="Nat. Commun.">
        <title>Outbred genome sequencing and CRISPR/Cas9 gene editing in butterflies.</title>
        <authorList>
            <person name="Li X."/>
            <person name="Fan D."/>
            <person name="Zhang W."/>
            <person name="Liu G."/>
            <person name="Zhang L."/>
            <person name="Zhao L."/>
            <person name="Fang X."/>
            <person name="Chen L."/>
            <person name="Dong Y."/>
            <person name="Chen Y."/>
            <person name="Ding Y."/>
            <person name="Zhao R."/>
            <person name="Feng M."/>
            <person name="Zhu Y."/>
            <person name="Feng Y."/>
            <person name="Jiang X."/>
            <person name="Zhu D."/>
            <person name="Xiang H."/>
            <person name="Feng X."/>
            <person name="Li S."/>
            <person name="Wang J."/>
            <person name="Zhang G."/>
            <person name="Kronforst M.R."/>
            <person name="Wang W."/>
        </authorList>
    </citation>
    <scope>NUCLEOTIDE SEQUENCE [LARGE SCALE GENOMIC DNA]</scope>
    <source>
        <strain evidence="4">Ya'a_city_454_Pm</strain>
        <tissue evidence="4">Whole body</tissue>
    </source>
</reference>
<evidence type="ECO:0000256" key="1">
    <source>
        <dbReference type="ARBA" id="ARBA00023235"/>
    </source>
</evidence>
<keyword evidence="1 2" id="KW-0413">Isomerase</keyword>
<comment type="catalytic activity">
    <reaction evidence="2">
        <text>ATP-independent breakage of single-stranded DNA, followed by passage and rejoining.</text>
        <dbReference type="EC" id="5.6.2.1"/>
    </reaction>
</comment>
<gene>
    <name evidence="4" type="ORF">RR48_00803</name>
</gene>
<dbReference type="EMBL" id="KQ459850">
    <property type="protein sequence ID" value="KPJ19696.1"/>
    <property type="molecule type" value="Genomic_DNA"/>
</dbReference>
<dbReference type="Pfam" id="PF01131">
    <property type="entry name" value="Topoisom_bac"/>
    <property type="match status" value="1"/>
</dbReference>
<dbReference type="InParanoid" id="A0A0N1IJP8"/>
<keyword evidence="5" id="KW-1185">Reference proteome</keyword>
<evidence type="ECO:0000256" key="2">
    <source>
        <dbReference type="RuleBase" id="RU362092"/>
    </source>
</evidence>
<dbReference type="PANTHER" id="PTHR11390">
    <property type="entry name" value="PROKARYOTIC DNA TOPOISOMERASE"/>
    <property type="match status" value="1"/>
</dbReference>
<dbReference type="GO" id="GO:0006281">
    <property type="term" value="P:DNA repair"/>
    <property type="evidence" value="ECO:0007669"/>
    <property type="project" value="TreeGrafter"/>
</dbReference>
<dbReference type="GO" id="GO:0005634">
    <property type="term" value="C:nucleus"/>
    <property type="evidence" value="ECO:0007669"/>
    <property type="project" value="TreeGrafter"/>
</dbReference>
<dbReference type="EC" id="5.6.2.1" evidence="2"/>
<evidence type="ECO:0000313" key="5">
    <source>
        <dbReference type="Proteomes" id="UP000053240"/>
    </source>
</evidence>
<evidence type="ECO:0000259" key="3">
    <source>
        <dbReference type="PROSITE" id="PS52039"/>
    </source>
</evidence>
<dbReference type="PROSITE" id="PS52039">
    <property type="entry name" value="TOPO_IA_2"/>
    <property type="match status" value="1"/>
</dbReference>
<dbReference type="InterPro" id="IPR013824">
    <property type="entry name" value="Topo_IA_cen_sub1"/>
</dbReference>
<organism evidence="4 5">
    <name type="scientific">Papilio machaon</name>
    <name type="common">Old World swallowtail butterfly</name>
    <dbReference type="NCBI Taxonomy" id="76193"/>
    <lineage>
        <taxon>Eukaryota</taxon>
        <taxon>Metazoa</taxon>
        <taxon>Ecdysozoa</taxon>
        <taxon>Arthropoda</taxon>
        <taxon>Hexapoda</taxon>
        <taxon>Insecta</taxon>
        <taxon>Pterygota</taxon>
        <taxon>Neoptera</taxon>
        <taxon>Endopterygota</taxon>
        <taxon>Lepidoptera</taxon>
        <taxon>Glossata</taxon>
        <taxon>Ditrysia</taxon>
        <taxon>Papilionoidea</taxon>
        <taxon>Papilionidae</taxon>
        <taxon>Papilioninae</taxon>
        <taxon>Papilio</taxon>
    </lineage>
</organism>
<dbReference type="Gene3D" id="1.10.460.10">
    <property type="entry name" value="Topoisomerase I, domain 2"/>
    <property type="match status" value="1"/>
</dbReference>
<proteinExistence type="inferred from homology"/>
<dbReference type="GO" id="GO:0003677">
    <property type="term" value="F:DNA binding"/>
    <property type="evidence" value="ECO:0007669"/>
    <property type="project" value="UniProtKB-KW"/>
</dbReference>
<dbReference type="GO" id="GO:0006310">
    <property type="term" value="P:DNA recombination"/>
    <property type="evidence" value="ECO:0007669"/>
    <property type="project" value="TreeGrafter"/>
</dbReference>
<dbReference type="Proteomes" id="UP000053240">
    <property type="component" value="Unassembled WGS sequence"/>
</dbReference>
<dbReference type="InterPro" id="IPR000380">
    <property type="entry name" value="Topo_IA"/>
</dbReference>
<dbReference type="GO" id="GO:0003917">
    <property type="term" value="F:DNA topoisomerase type I (single strand cut, ATP-independent) activity"/>
    <property type="evidence" value="ECO:0007669"/>
    <property type="project" value="UniProtKB-EC"/>
</dbReference>
<dbReference type="AlphaFoldDB" id="A0A0N1IJP8"/>
<protein>
    <recommendedName>
        <fullName evidence="2">DNA topoisomerase</fullName>
        <ecNumber evidence="2">5.6.2.1</ecNumber>
    </recommendedName>
</protein>